<dbReference type="RefSeq" id="WP_087166780.1">
    <property type="nucleotide sequence ID" value="NZ_BSBO01000016.1"/>
</dbReference>
<evidence type="ECO:0000256" key="1">
    <source>
        <dbReference type="ARBA" id="ARBA00023015"/>
    </source>
</evidence>
<feature type="domain" description="HTH araC/xylS-type" evidence="4">
    <location>
        <begin position="230"/>
        <end position="328"/>
    </location>
</feature>
<keyword evidence="1" id="KW-0805">Transcription regulation</keyword>
<dbReference type="AlphaFoldDB" id="A0A9W6CEW0"/>
<reference evidence="5" key="1">
    <citation type="submission" date="2022-11" db="EMBL/GenBank/DDBJ databases">
        <title>Draft genome sequence of Sellimonas catena strain 12EGH17.</title>
        <authorList>
            <person name="Hisatomi A."/>
            <person name="Ohkuma M."/>
            <person name="Sakamoto M."/>
        </authorList>
    </citation>
    <scope>NUCLEOTIDE SEQUENCE</scope>
    <source>
        <strain evidence="5">12EGH17</strain>
    </source>
</reference>
<evidence type="ECO:0000256" key="3">
    <source>
        <dbReference type="ARBA" id="ARBA00023163"/>
    </source>
</evidence>
<reference evidence="6" key="4">
    <citation type="submission" date="2022-11" db="EMBL/GenBank/DDBJ databases">
        <title>Draft genome sequence of Sellimonas catena strain 18CBH55.</title>
        <authorList>
            <person name="Hisatomi A."/>
            <person name="Ohkuma M."/>
            <person name="Sakamoto M."/>
        </authorList>
    </citation>
    <scope>NUCLEOTIDE SEQUENCE</scope>
    <source>
        <strain evidence="6">18CBH55</strain>
    </source>
</reference>
<dbReference type="Proteomes" id="UP001145094">
    <property type="component" value="Unassembled WGS sequence"/>
</dbReference>
<dbReference type="PROSITE" id="PS01124">
    <property type="entry name" value="HTH_ARAC_FAMILY_2"/>
    <property type="match status" value="1"/>
</dbReference>
<dbReference type="InterPro" id="IPR018060">
    <property type="entry name" value="HTH_AraC"/>
</dbReference>
<dbReference type="InterPro" id="IPR020449">
    <property type="entry name" value="Tscrpt_reg_AraC-type_HTH"/>
</dbReference>
<dbReference type="PROSITE" id="PS00041">
    <property type="entry name" value="HTH_ARAC_FAMILY_1"/>
    <property type="match status" value="1"/>
</dbReference>
<proteinExistence type="predicted"/>
<dbReference type="PANTHER" id="PTHR47893">
    <property type="entry name" value="REGULATORY PROTEIN PCHR"/>
    <property type="match status" value="1"/>
</dbReference>
<accession>A0A9W6CEW0</accession>
<dbReference type="InterPro" id="IPR018062">
    <property type="entry name" value="HTH_AraC-typ_CS"/>
</dbReference>
<keyword evidence="2" id="KW-0238">DNA-binding</keyword>
<organism evidence="6 7">
    <name type="scientific">Sellimonas catena</name>
    <dbReference type="NCBI Taxonomy" id="2994035"/>
    <lineage>
        <taxon>Bacteria</taxon>
        <taxon>Bacillati</taxon>
        <taxon>Bacillota</taxon>
        <taxon>Clostridia</taxon>
        <taxon>Lachnospirales</taxon>
        <taxon>Lachnospiraceae</taxon>
        <taxon>Sellimonas</taxon>
    </lineage>
</organism>
<dbReference type="InterPro" id="IPR053142">
    <property type="entry name" value="PchR_regulatory_protein"/>
</dbReference>
<sequence>MKHEPFIQIESILCDIPNGSLVLEQHTDDHQGSNLFTEQFESQTSGKGKLEIYPVFPGILLSLDWFLADQVSFRHGANRHILEITHCRFGRIGWNFKSGTSVYLGSGDLSLHSTDCCADSVMTFPLGYCEGISIFINLKELSLHMPPILRDIMLDPDLLYRWFCLPETPAVLPSGPDIDVIFRPLYGLPEQLRMPYFKLKVQELLLYLYRLSPEISAPAQVQSRQAALMQEIHHQLTEHLDRRYTIEELSRQYLINTSSLKEIFKGVYGMPIATYMKEFRIRKAMELLQQTDDSIAEIAAKVGYETQGKFAKAFKEFTNLTPSSYRKKYREGNFIQQKRTDV</sequence>
<dbReference type="InterPro" id="IPR009057">
    <property type="entry name" value="Homeodomain-like_sf"/>
</dbReference>
<name>A0A9W6CEW0_9FIRM</name>
<reference evidence="6" key="3">
    <citation type="submission" date="2022-11" db="EMBL/GenBank/DDBJ databases">
        <title>Draft genome sequence of Sellimonas catena strain 18CBH55.</title>
        <authorList>
            <person name="Atsushi H."/>
            <person name="Moriya O."/>
            <person name="Mitsuo S."/>
        </authorList>
    </citation>
    <scope>NUCLEOTIDE SEQUENCE</scope>
    <source>
        <strain evidence="6">18CBH55</strain>
    </source>
</reference>
<gene>
    <name evidence="5" type="ORF">Selli1_17130</name>
    <name evidence="6" type="ORF">Selli2_01490</name>
</gene>
<dbReference type="SUPFAM" id="SSF46689">
    <property type="entry name" value="Homeodomain-like"/>
    <property type="match status" value="1"/>
</dbReference>
<evidence type="ECO:0000313" key="7">
    <source>
        <dbReference type="Proteomes" id="UP001145094"/>
    </source>
</evidence>
<dbReference type="EMBL" id="BSCH01000001">
    <property type="protein sequence ID" value="GLG88723.1"/>
    <property type="molecule type" value="Genomic_DNA"/>
</dbReference>
<evidence type="ECO:0000256" key="2">
    <source>
        <dbReference type="ARBA" id="ARBA00023125"/>
    </source>
</evidence>
<dbReference type="Proteomes" id="UP001145145">
    <property type="component" value="Unassembled WGS sequence"/>
</dbReference>
<dbReference type="Gene3D" id="1.10.10.60">
    <property type="entry name" value="Homeodomain-like"/>
    <property type="match status" value="1"/>
</dbReference>
<evidence type="ECO:0000259" key="4">
    <source>
        <dbReference type="PROSITE" id="PS01124"/>
    </source>
</evidence>
<protein>
    <submittedName>
        <fullName evidence="6">AraC family transcriptional regulator</fullName>
    </submittedName>
</protein>
<comment type="caution">
    <text evidence="6">The sequence shown here is derived from an EMBL/GenBank/DDBJ whole genome shotgun (WGS) entry which is preliminary data.</text>
</comment>
<keyword evidence="3" id="KW-0804">Transcription</keyword>
<reference evidence="5" key="2">
    <citation type="submission" date="2022-11" db="EMBL/GenBank/DDBJ databases">
        <title>Draft genome sequence of Sellimonas catena strain 12EGH17.</title>
        <authorList>
            <person name="Atsushi H."/>
            <person name="Moriya O."/>
            <person name="Mitsuo S."/>
        </authorList>
    </citation>
    <scope>NUCLEOTIDE SEQUENCE</scope>
    <source>
        <strain evidence="5">12EGH17</strain>
    </source>
</reference>
<dbReference type="PANTHER" id="PTHR47893:SF1">
    <property type="entry name" value="REGULATORY PROTEIN PCHR"/>
    <property type="match status" value="1"/>
</dbReference>
<dbReference type="GO" id="GO:0003700">
    <property type="term" value="F:DNA-binding transcription factor activity"/>
    <property type="evidence" value="ECO:0007669"/>
    <property type="project" value="InterPro"/>
</dbReference>
<evidence type="ECO:0000313" key="8">
    <source>
        <dbReference type="Proteomes" id="UP001145145"/>
    </source>
</evidence>
<evidence type="ECO:0000313" key="6">
    <source>
        <dbReference type="EMBL" id="GLG88723.1"/>
    </source>
</evidence>
<keyword evidence="8" id="KW-1185">Reference proteome</keyword>
<evidence type="ECO:0000313" key="5">
    <source>
        <dbReference type="EMBL" id="GLG04539.1"/>
    </source>
</evidence>
<dbReference type="PRINTS" id="PR00032">
    <property type="entry name" value="HTHARAC"/>
</dbReference>
<dbReference type="SMART" id="SM00342">
    <property type="entry name" value="HTH_ARAC"/>
    <property type="match status" value="1"/>
</dbReference>
<reference evidence="6 8" key="5">
    <citation type="journal article" date="2023" name="Int. J. Syst. Evol. Microbiol.">
        <title>Sellimonas catena sp. nov., isolated from human faeces.</title>
        <authorList>
            <person name="Hisatomi A."/>
            <person name="Ohkuma M."/>
            <person name="Sakamoto M."/>
        </authorList>
    </citation>
    <scope>NUCLEOTIDE SEQUENCE</scope>
    <source>
        <strain evidence="5 8">12EGH17</strain>
        <strain evidence="6">18CBH55</strain>
    </source>
</reference>
<dbReference type="GO" id="GO:0043565">
    <property type="term" value="F:sequence-specific DNA binding"/>
    <property type="evidence" value="ECO:0007669"/>
    <property type="project" value="InterPro"/>
</dbReference>
<dbReference type="Pfam" id="PF12833">
    <property type="entry name" value="HTH_18"/>
    <property type="match status" value="1"/>
</dbReference>
<dbReference type="EMBL" id="BSBO01000016">
    <property type="protein sequence ID" value="GLG04539.1"/>
    <property type="molecule type" value="Genomic_DNA"/>
</dbReference>